<proteinExistence type="predicted"/>
<comment type="caution">
    <text evidence="2">The sequence shown here is derived from an EMBL/GenBank/DDBJ whole genome shotgun (WGS) entry which is preliminary data.</text>
</comment>
<gene>
    <name evidence="2" type="ORF">CVLEPA_LOCUS23100</name>
</gene>
<feature type="region of interest" description="Disordered" evidence="1">
    <location>
        <begin position="1071"/>
        <end position="1103"/>
    </location>
</feature>
<reference evidence="2 3" key="1">
    <citation type="submission" date="2024-02" db="EMBL/GenBank/DDBJ databases">
        <authorList>
            <person name="Daric V."/>
            <person name="Darras S."/>
        </authorList>
    </citation>
    <scope>NUCLEOTIDE SEQUENCE [LARGE SCALE GENOMIC DNA]</scope>
</reference>
<keyword evidence="3" id="KW-1185">Reference proteome</keyword>
<sequence>MDDITNNAEDHNCKCVCIDVVKRILLAEKEVFKSVSIGETSTDSFSELRSLIRSSLTSNSIHEEFKKFRYEFLKRCIEKKSCCSCQQGEDSDAVESLHRSNTFPIVKSRLRHWSQSSYPERSQTHRQTVRTESIASRNRDVFSDTLSDSSSFISDGANENIKHSKHGKAVSHSPSSTIFAEDNAKELLRNELEVYQSASSCAQHPVLSNILQTPSLTSGLPSGGLLLHKNTRAVSLTLTQYIGDIFQLSPKRHRQYQKAILPNKDKLYEKLHNDLFIHLRSLEREENPYYKKTSFQTPVEYEVWKDSECKAILELLDKNVSWDVSQDNDFVQNDHCRNYKKLVNKIIYHETGHSNQLKSDSVSSVMSDNSIPEANTVSSTETLKENFIPEKARRLLEEFSLRYRISSVTQCVLLLQCMGSNKNKDSLNLHQPAVLSEILHQMETLLKLLENGYNHILQTEIEIMINIAGNIICEVESLMCSFLSQWKPENKEICSTLALLKTCYYLLKKWNATLPLNYPECVKDWFKRAVDDDYQYQHNLGCDCVKNCAESSSSKVLRAVVHAIDSVKNGCRVGYQAIFSPYVENVAEVTAAVLYEAILEDLDTYYERSGQILEMDFDASVVLATKVVEFEACALETGFQPVSDDGYFSWRNSFHRKSSNWLKTLSETMSKKILSCIQHNECAVIQTSKRRTISQSSVGIPPIEVDNNDMVITRVNASQQKEKSSEDIVLAQDFGESSRIRLYTKLKPEEPIFTHEESTFSSKLSNPAKSDIKQECASSTARHTCNQSCNATADSSADFYCAHSVVDFVVLLSRFLEFVEDVTKAIYELPEFLNENQLHRSQLNGHLQNKEDFCGKVFKVVDDLICQYLDCILNLDLCVFPRDKVRSYVSDKKVHQLKRRAKESTVDCCRHELEKSPECNDNVETINMYRRSGVYFKMSIRINSVLLIALGMTVIWERLSQSLQINDMTSLSRTSSHSSVRCESSVSRTDRKKHYLGSGQSLSSNTTVISRGLSSTDDTEVSNKQVDVDDGANTIQGVHLDDNSSSSVDSDLEFQALPYIPVETSCYDSNNNGKHDHCEKENGSSGKESDGRRHQTLRTRRKKSNFSCMRRVHGLYRSSTHISKHSSGKKEIHGRGSSRGGSPSIRSIISDDLLQHMRDVEESTQSKSNACLRSLCGILSWRMSKIIRESITEMFGTSANLSLKLSSRSTKEDLEKSEKHCLDLVNKLETLLKFLGNWIERGALPLVHQFIWEIIIDDFKAKVDSLSPYAESSSNRAFFFLVAFREILKVFNDSHVLDISVMIQCVQPTLSVLELFVMSTTKVVDIHDAISSDPGGSTPISTKIARDITREQKSYSGRDFLERMITNMKLDKDNSDDRQKARDACQAALERRIVQLIFVKNARRNNLPELVECFNSSFESSCSSYLCKDENRDRYHSSEDLSNLSSLSTAGDRVDSINKSNFIADNNHFYAFAINLKNMPIYHFSSSDGEDLKLEFLKDILMSRRRNDATAREFLRKKNYTSRWFQLFPCIP</sequence>
<dbReference type="EMBL" id="CAWYQH010000119">
    <property type="protein sequence ID" value="CAK8690485.1"/>
    <property type="molecule type" value="Genomic_DNA"/>
</dbReference>
<feature type="compositionally biased region" description="Basic residues" evidence="1">
    <location>
        <begin position="1094"/>
        <end position="1103"/>
    </location>
</feature>
<evidence type="ECO:0000313" key="3">
    <source>
        <dbReference type="Proteomes" id="UP001642483"/>
    </source>
</evidence>
<evidence type="ECO:0000256" key="1">
    <source>
        <dbReference type="SAM" id="MobiDB-lite"/>
    </source>
</evidence>
<dbReference type="Proteomes" id="UP001642483">
    <property type="component" value="Unassembled WGS sequence"/>
</dbReference>
<name>A0ABP0GFC4_CLALP</name>
<evidence type="ECO:0000313" key="2">
    <source>
        <dbReference type="EMBL" id="CAK8690485.1"/>
    </source>
</evidence>
<feature type="region of interest" description="Disordered" evidence="1">
    <location>
        <begin position="1119"/>
        <end position="1144"/>
    </location>
</feature>
<accession>A0ABP0GFC4</accession>
<feature type="region of interest" description="Disordered" evidence="1">
    <location>
        <begin position="1010"/>
        <end position="1047"/>
    </location>
</feature>
<organism evidence="2 3">
    <name type="scientific">Clavelina lepadiformis</name>
    <name type="common">Light-bulb sea squirt</name>
    <name type="synonym">Ascidia lepadiformis</name>
    <dbReference type="NCBI Taxonomy" id="159417"/>
    <lineage>
        <taxon>Eukaryota</taxon>
        <taxon>Metazoa</taxon>
        <taxon>Chordata</taxon>
        <taxon>Tunicata</taxon>
        <taxon>Ascidiacea</taxon>
        <taxon>Aplousobranchia</taxon>
        <taxon>Clavelinidae</taxon>
        <taxon>Clavelina</taxon>
    </lineage>
</organism>
<protein>
    <submittedName>
        <fullName evidence="2">Uncharacterized protein</fullName>
    </submittedName>
</protein>
<feature type="compositionally biased region" description="Basic and acidic residues" evidence="1">
    <location>
        <begin position="1073"/>
        <end position="1093"/>
    </location>
</feature>